<organism evidence="2 3">
    <name type="scientific">Vulcanibacillus modesticaldus</name>
    <dbReference type="NCBI Taxonomy" id="337097"/>
    <lineage>
        <taxon>Bacteria</taxon>
        <taxon>Bacillati</taxon>
        <taxon>Bacillota</taxon>
        <taxon>Bacilli</taxon>
        <taxon>Bacillales</taxon>
        <taxon>Bacillaceae</taxon>
        <taxon>Vulcanibacillus</taxon>
    </lineage>
</organism>
<proteinExistence type="predicted"/>
<keyword evidence="1" id="KW-0812">Transmembrane</keyword>
<dbReference type="SUPFAM" id="SSF50969">
    <property type="entry name" value="YVTN repeat-like/Quinoprotein amine dehydrogenase"/>
    <property type="match status" value="1"/>
</dbReference>
<dbReference type="InterPro" id="IPR014441">
    <property type="entry name" value="UCP006425_b-propeller"/>
</dbReference>
<protein>
    <recommendedName>
        <fullName evidence="4">Beta propeller domain-containing protein</fullName>
    </recommendedName>
</protein>
<keyword evidence="1" id="KW-1133">Transmembrane helix</keyword>
<dbReference type="AlphaFoldDB" id="A0A1D2YWW6"/>
<dbReference type="Proteomes" id="UP000243739">
    <property type="component" value="Unassembled WGS sequence"/>
</dbReference>
<gene>
    <name evidence="2" type="ORF">BHF71_06030</name>
</gene>
<evidence type="ECO:0000313" key="3">
    <source>
        <dbReference type="Proteomes" id="UP000243739"/>
    </source>
</evidence>
<accession>A0A1D2YWW6</accession>
<keyword evidence="3" id="KW-1185">Reference proteome</keyword>
<feature type="transmembrane region" description="Helical" evidence="1">
    <location>
        <begin position="7"/>
        <end position="26"/>
    </location>
</feature>
<evidence type="ECO:0008006" key="4">
    <source>
        <dbReference type="Google" id="ProtNLM"/>
    </source>
</evidence>
<dbReference type="Pfam" id="PF09826">
    <property type="entry name" value="Beta_propel"/>
    <property type="match status" value="1"/>
</dbReference>
<comment type="caution">
    <text evidence="2">The sequence shown here is derived from an EMBL/GenBank/DDBJ whole genome shotgun (WGS) entry which is preliminary data.</text>
</comment>
<reference evidence="2 3" key="1">
    <citation type="submission" date="2016-09" db="EMBL/GenBank/DDBJ databases">
        <title>Draft genome sequence for the type strain of Vulcanibacillus modesticaldus BR, a strictly anaerobic, moderately thermophilic, and nitrate-reducing bacterium from deep sea-hydrothermal vents of the Mid-Atlantic Ridge.</title>
        <authorList>
            <person name="Abin C.A."/>
            <person name="Hollibaugh J.T."/>
        </authorList>
    </citation>
    <scope>NUCLEOTIDE SEQUENCE [LARGE SCALE GENOMIC DNA]</scope>
    <source>
        <strain evidence="2 3">BR</strain>
    </source>
</reference>
<keyword evidence="1" id="KW-0472">Membrane</keyword>
<dbReference type="EMBL" id="MIJF01000006">
    <property type="protein sequence ID" value="OEG00160.1"/>
    <property type="molecule type" value="Genomic_DNA"/>
</dbReference>
<dbReference type="InterPro" id="IPR019198">
    <property type="entry name" value="Beta_propeller_containing"/>
</dbReference>
<sequence length="663" mass="76599">MKRLTVNFIIITILLTLSLIPIFNTWDKTSNADINSNGDLPVVGSYKNLKSILADLEKSNLYLRRYTIQVMESAQVMTANEDVAVKSSADSAQGDYSKTNVQVAGVDEADVIKTDGKYVYQVNNNRVIIFKAYPAEEMKIVSVLDYFEEGFYPRDIYVDDKYLVVIGNSYSKMIPMEEPELKEDSEPKILIEPPFFQQDLLKVIVYDIKDKNNISRLREFEMEGYYLSSRKIDSSLYLVSNKYLDIYRILKTDQEVSPPAYRDSLNGDKISYIDYDKIHYFPDSVETNYLIIAGINLDDIQKEVNITAFLGSGNNIYASRDNLYVTLTKYDFEKSKKFIIKNPYIKKTTSIYKFKLNNGVVEFSNEGKVPGTVLNQFSMDENNGFFRIATTTGEVWRTDQYTSRNNLYILDKDLKLAGKIEDIAPGERIYSVRFMGDRAYMVTFKTVDPLFVIDLKDPYFPKILGKLKIPGYSDYLHPYDSNHIIGFGKDTIELPRKDGSNQSMAYYQGMKIALFDVTDVNNPKEMFVEIIGDRGTYSELLYNHKALLFSKDKNLMAFPITVMEVKDKKENNKLQYGEFSFQGAYIYNIDLENGFQLRKRISHLDDTDYKKAGLYDYNYNKTVERIIYINDTLYTLSKGMIKANRLDSFEEINSIEIPMPKQY</sequence>
<evidence type="ECO:0000313" key="2">
    <source>
        <dbReference type="EMBL" id="OEG00160.1"/>
    </source>
</evidence>
<name>A0A1D2YWW6_9BACI</name>
<evidence type="ECO:0000256" key="1">
    <source>
        <dbReference type="SAM" id="Phobius"/>
    </source>
</evidence>
<dbReference type="OrthoDB" id="9778998at2"/>
<dbReference type="PIRSF" id="PIRSF006425">
    <property type="entry name" value="UCP006425_WD40"/>
    <property type="match status" value="1"/>
</dbReference>
<dbReference type="InterPro" id="IPR011044">
    <property type="entry name" value="Quino_amine_DH_bsu"/>
</dbReference>
<dbReference type="RefSeq" id="WP_069655974.1">
    <property type="nucleotide sequence ID" value="NZ_MIJF01000006.1"/>
</dbReference>